<sequence>MKSLDVKAIQLDTLGHMTFPVFETSGRFNLAIIQNTQLQAMYEAAEKEVQECIAQAYRNGKFSSIPKMTLVSKQLRLSAQKTACEVMNRYLSSLFVLDDVDQITVTLWGDEDPIDWKQLIDTRDFNVIPYSETDEYQPLLDDMKKRTFKELIDISELRSTMCRALGAVGRITHDSMEPRLARLQLKMTVMEYKQHLEYCTQEYPSFLIPSKLAQSPAPIHLAQWVHSGGPQMILEYLEAAVKLVEILDSGEHPEISLIGTRTEMATKLISDGERLLGSAHISNPGHRVSVF</sequence>
<evidence type="ECO:0000313" key="3">
    <source>
        <dbReference type="EnsemblMetazoa" id="CJA20476b.1"/>
    </source>
</evidence>
<evidence type="ECO:0000313" key="4">
    <source>
        <dbReference type="Proteomes" id="UP000005237"/>
    </source>
</evidence>
<evidence type="ECO:0000256" key="2">
    <source>
        <dbReference type="ARBA" id="ARBA00022803"/>
    </source>
</evidence>
<dbReference type="AlphaFoldDB" id="A0A8R1I5J9"/>
<comment type="similarity">
    <text evidence="1">Belongs to the MDM20/NAA25 family.</text>
</comment>
<proteinExistence type="inferred from homology"/>
<evidence type="ECO:0000256" key="1">
    <source>
        <dbReference type="ARBA" id="ARBA00006298"/>
    </source>
</evidence>
<dbReference type="PANTHER" id="PTHR22767:SF3">
    <property type="entry name" value="N-ALPHA-ACETYLTRANSFERASE 25, NATB AUXILIARY SUBUNIT"/>
    <property type="match status" value="1"/>
</dbReference>
<dbReference type="Proteomes" id="UP000005237">
    <property type="component" value="Unassembled WGS sequence"/>
</dbReference>
<dbReference type="PANTHER" id="PTHR22767">
    <property type="entry name" value="N-TERMINAL ACETYLTRANSFERASE-RELATED"/>
    <property type="match status" value="1"/>
</dbReference>
<keyword evidence="2" id="KW-0802">TPR repeat</keyword>
<organism evidence="3 4">
    <name type="scientific">Caenorhabditis japonica</name>
    <dbReference type="NCBI Taxonomy" id="281687"/>
    <lineage>
        <taxon>Eukaryota</taxon>
        <taxon>Metazoa</taxon>
        <taxon>Ecdysozoa</taxon>
        <taxon>Nematoda</taxon>
        <taxon>Chromadorea</taxon>
        <taxon>Rhabditida</taxon>
        <taxon>Rhabditina</taxon>
        <taxon>Rhabditomorpha</taxon>
        <taxon>Rhabditoidea</taxon>
        <taxon>Rhabditidae</taxon>
        <taxon>Peloderinae</taxon>
        <taxon>Caenorhabditis</taxon>
    </lineage>
</organism>
<protein>
    <submittedName>
        <fullName evidence="3">Uncharacterized protein</fullName>
    </submittedName>
</protein>
<reference evidence="3" key="2">
    <citation type="submission" date="2022-06" db="UniProtKB">
        <authorList>
            <consortium name="EnsemblMetazoa"/>
        </authorList>
    </citation>
    <scope>IDENTIFICATION</scope>
    <source>
        <strain evidence="3">DF5081</strain>
    </source>
</reference>
<dbReference type="Pfam" id="PF09797">
    <property type="entry name" value="NatB_MDM20"/>
    <property type="match status" value="1"/>
</dbReference>
<dbReference type="InterPro" id="IPR019183">
    <property type="entry name" value="NAA25_NatB_aux_su"/>
</dbReference>
<accession>A0A8R1I5J9</accession>
<dbReference type="EnsemblMetazoa" id="CJA20476b.1">
    <property type="protein sequence ID" value="CJA20476b.1"/>
    <property type="gene ID" value="WBGene00176048"/>
</dbReference>
<keyword evidence="4" id="KW-1185">Reference proteome</keyword>
<dbReference type="GO" id="GO:0031416">
    <property type="term" value="C:NatB complex"/>
    <property type="evidence" value="ECO:0007669"/>
    <property type="project" value="TreeGrafter"/>
</dbReference>
<reference evidence="4" key="1">
    <citation type="submission" date="2010-08" db="EMBL/GenBank/DDBJ databases">
        <authorList>
            <consortium name="Caenorhabditis japonica Sequencing Consortium"/>
            <person name="Wilson R.K."/>
        </authorList>
    </citation>
    <scope>NUCLEOTIDE SEQUENCE [LARGE SCALE GENOMIC DNA]</scope>
    <source>
        <strain evidence="4">DF5081</strain>
    </source>
</reference>
<name>A0A8R1I5J9_CAEJA</name>